<evidence type="ECO:0000256" key="5">
    <source>
        <dbReference type="ARBA" id="ARBA00022692"/>
    </source>
</evidence>
<keyword evidence="8 13" id="KW-1133">Transmembrane helix</keyword>
<evidence type="ECO:0000256" key="11">
    <source>
        <dbReference type="ARBA" id="ARBA00023303"/>
    </source>
</evidence>
<feature type="transmembrane region" description="Helical" evidence="13">
    <location>
        <begin position="60"/>
        <end position="78"/>
    </location>
</feature>
<comment type="similarity">
    <text evidence="2">Belongs to the TMEM175 family.</text>
</comment>
<evidence type="ECO:0000313" key="14">
    <source>
        <dbReference type="EMBL" id="BAY85209.1"/>
    </source>
</evidence>
<organism evidence="14 15">
    <name type="scientific">Calothrix parasitica NIES-267</name>
    <dbReference type="NCBI Taxonomy" id="1973488"/>
    <lineage>
        <taxon>Bacteria</taxon>
        <taxon>Bacillati</taxon>
        <taxon>Cyanobacteriota</taxon>
        <taxon>Cyanophyceae</taxon>
        <taxon>Nostocales</taxon>
        <taxon>Calotrichaceae</taxon>
        <taxon>Calothrix</taxon>
    </lineage>
</organism>
<feature type="transmembrane region" description="Helical" evidence="13">
    <location>
        <begin position="119"/>
        <end position="140"/>
    </location>
</feature>
<dbReference type="GO" id="GO:0016020">
    <property type="term" value="C:membrane"/>
    <property type="evidence" value="ECO:0007669"/>
    <property type="project" value="UniProtKB-SubCell"/>
</dbReference>
<evidence type="ECO:0000256" key="12">
    <source>
        <dbReference type="ARBA" id="ARBA00034430"/>
    </source>
</evidence>
<feature type="transmembrane region" description="Helical" evidence="13">
    <location>
        <begin position="90"/>
        <end position="113"/>
    </location>
</feature>
<keyword evidence="11" id="KW-0407">Ion channel</keyword>
<dbReference type="OrthoDB" id="509628at2"/>
<keyword evidence="10 13" id="KW-0472">Membrane</keyword>
<keyword evidence="6" id="KW-0631">Potassium channel</keyword>
<dbReference type="Proteomes" id="UP000218418">
    <property type="component" value="Chromosome"/>
</dbReference>
<evidence type="ECO:0000256" key="13">
    <source>
        <dbReference type="SAM" id="Phobius"/>
    </source>
</evidence>
<name>A0A1Z4LVC6_9CYAN</name>
<dbReference type="AlphaFoldDB" id="A0A1Z4LVC6"/>
<evidence type="ECO:0000256" key="7">
    <source>
        <dbReference type="ARBA" id="ARBA00022958"/>
    </source>
</evidence>
<evidence type="ECO:0000256" key="1">
    <source>
        <dbReference type="ARBA" id="ARBA00004141"/>
    </source>
</evidence>
<keyword evidence="9" id="KW-0406">Ion transport</keyword>
<evidence type="ECO:0000256" key="3">
    <source>
        <dbReference type="ARBA" id="ARBA00022448"/>
    </source>
</evidence>
<evidence type="ECO:0008006" key="16">
    <source>
        <dbReference type="Google" id="ProtNLM"/>
    </source>
</evidence>
<feature type="transmembrane region" description="Helical" evidence="13">
    <location>
        <begin position="188"/>
        <end position="205"/>
    </location>
</feature>
<reference evidence="14 15" key="1">
    <citation type="submission" date="2017-06" db="EMBL/GenBank/DDBJ databases">
        <title>Genome sequencing of cyanobaciteial culture collection at National Institute for Environmental Studies (NIES).</title>
        <authorList>
            <person name="Hirose Y."/>
            <person name="Shimura Y."/>
            <person name="Fujisawa T."/>
            <person name="Nakamura Y."/>
            <person name="Kawachi M."/>
        </authorList>
    </citation>
    <scope>NUCLEOTIDE SEQUENCE [LARGE SCALE GENOMIC DNA]</scope>
    <source>
        <strain evidence="14 15">NIES-267</strain>
    </source>
</reference>
<dbReference type="EMBL" id="AP018227">
    <property type="protein sequence ID" value="BAY85209.1"/>
    <property type="molecule type" value="Genomic_DNA"/>
</dbReference>
<comment type="subcellular location">
    <subcellularLocation>
        <location evidence="1">Membrane</location>
        <topology evidence="1">Multi-pass membrane protein</topology>
    </subcellularLocation>
</comment>
<keyword evidence="4" id="KW-0633">Potassium transport</keyword>
<dbReference type="PANTHER" id="PTHR31462:SF5">
    <property type="entry name" value="ENDOSOMAL_LYSOSOMAL PROTON CHANNEL TMEM175"/>
    <property type="match status" value="1"/>
</dbReference>
<dbReference type="InterPro" id="IPR010617">
    <property type="entry name" value="TMEM175-like"/>
</dbReference>
<evidence type="ECO:0000256" key="6">
    <source>
        <dbReference type="ARBA" id="ARBA00022826"/>
    </source>
</evidence>
<gene>
    <name evidence="14" type="ORF">NIES267_47080</name>
</gene>
<dbReference type="Pfam" id="PF06736">
    <property type="entry name" value="TMEM175"/>
    <property type="match status" value="1"/>
</dbReference>
<feature type="transmembrane region" description="Helical" evidence="13">
    <location>
        <begin position="21"/>
        <end position="40"/>
    </location>
</feature>
<proteinExistence type="inferred from homology"/>
<sequence>MTTNKSTNSTNMITHLGRLSDTIFALAMALTIFGFDFPKFAESASNTEINKFLISQLEPLENYVITFVILAFYWIDHIKQFSHYRKTDEIHIWLYIVYLMSLFIVPFSNVLIMYFPDNYIVQVCYSINIFFIGLFSFMNWTYATYKRRLVDTNLNIQTIKYIRITSLIEPIVALITIIVALINPSLWNLSWASIIIFYVIVEMFVKKPVDIET</sequence>
<accession>A0A1Z4LVC6</accession>
<keyword evidence="5 13" id="KW-0812">Transmembrane</keyword>
<keyword evidence="7" id="KW-0630">Potassium</keyword>
<evidence type="ECO:0000256" key="8">
    <source>
        <dbReference type="ARBA" id="ARBA00022989"/>
    </source>
</evidence>
<evidence type="ECO:0000256" key="10">
    <source>
        <dbReference type="ARBA" id="ARBA00023136"/>
    </source>
</evidence>
<feature type="transmembrane region" description="Helical" evidence="13">
    <location>
        <begin position="161"/>
        <end position="182"/>
    </location>
</feature>
<dbReference type="GO" id="GO:0015252">
    <property type="term" value="F:proton channel activity"/>
    <property type="evidence" value="ECO:0007669"/>
    <property type="project" value="InterPro"/>
</dbReference>
<comment type="catalytic activity">
    <reaction evidence="12">
        <text>K(+)(in) = K(+)(out)</text>
        <dbReference type="Rhea" id="RHEA:29463"/>
        <dbReference type="ChEBI" id="CHEBI:29103"/>
    </reaction>
</comment>
<protein>
    <recommendedName>
        <fullName evidence="16">DUF1211 domain-containing protein</fullName>
    </recommendedName>
</protein>
<evidence type="ECO:0000256" key="2">
    <source>
        <dbReference type="ARBA" id="ARBA00006920"/>
    </source>
</evidence>
<evidence type="ECO:0000256" key="9">
    <source>
        <dbReference type="ARBA" id="ARBA00023065"/>
    </source>
</evidence>
<dbReference type="GO" id="GO:0005267">
    <property type="term" value="F:potassium channel activity"/>
    <property type="evidence" value="ECO:0007669"/>
    <property type="project" value="UniProtKB-KW"/>
</dbReference>
<evidence type="ECO:0000313" key="15">
    <source>
        <dbReference type="Proteomes" id="UP000218418"/>
    </source>
</evidence>
<keyword evidence="3" id="KW-0813">Transport</keyword>
<keyword evidence="15" id="KW-1185">Reference proteome</keyword>
<evidence type="ECO:0000256" key="4">
    <source>
        <dbReference type="ARBA" id="ARBA00022538"/>
    </source>
</evidence>
<dbReference type="PANTHER" id="PTHR31462">
    <property type="entry name" value="ENDOSOMAL/LYSOSOMAL POTASSIUM CHANNEL TMEM175"/>
    <property type="match status" value="1"/>
</dbReference>